<organism evidence="2">
    <name type="scientific">uncultured Thermomicrobiales bacterium</name>
    <dbReference type="NCBI Taxonomy" id="1645740"/>
    <lineage>
        <taxon>Bacteria</taxon>
        <taxon>Pseudomonadati</taxon>
        <taxon>Thermomicrobiota</taxon>
        <taxon>Thermomicrobia</taxon>
        <taxon>Thermomicrobiales</taxon>
        <taxon>environmental samples</taxon>
    </lineage>
</organism>
<accession>A0A6J4UED2</accession>
<evidence type="ECO:0000256" key="1">
    <source>
        <dbReference type="SAM" id="MobiDB-lite"/>
    </source>
</evidence>
<feature type="non-terminal residue" evidence="2">
    <location>
        <position position="1"/>
    </location>
</feature>
<name>A0A6J4UED2_9BACT</name>
<feature type="region of interest" description="Disordered" evidence="1">
    <location>
        <begin position="1"/>
        <end position="42"/>
    </location>
</feature>
<reference evidence="2" key="1">
    <citation type="submission" date="2020-02" db="EMBL/GenBank/DDBJ databases">
        <authorList>
            <person name="Meier V. D."/>
        </authorList>
    </citation>
    <scope>NUCLEOTIDE SEQUENCE</scope>
    <source>
        <strain evidence="2">AVDCRST_MAG49</strain>
    </source>
</reference>
<dbReference type="EMBL" id="CADCWG010000081">
    <property type="protein sequence ID" value="CAA9546102.1"/>
    <property type="molecule type" value="Genomic_DNA"/>
</dbReference>
<dbReference type="AlphaFoldDB" id="A0A6J4UED2"/>
<protein>
    <submittedName>
        <fullName evidence="2">Uncharacterized protein</fullName>
    </submittedName>
</protein>
<evidence type="ECO:0000313" key="2">
    <source>
        <dbReference type="EMBL" id="CAA9546102.1"/>
    </source>
</evidence>
<sequence>WRVDHVSPSQASRRAHPAISSSISACRRRRGRPTADGILGRR</sequence>
<proteinExistence type="predicted"/>
<feature type="non-terminal residue" evidence="2">
    <location>
        <position position="42"/>
    </location>
</feature>
<gene>
    <name evidence="2" type="ORF">AVDCRST_MAG49-1350</name>
</gene>